<dbReference type="AlphaFoldDB" id="A0A167L5P8"/>
<feature type="region of interest" description="Disordered" evidence="1">
    <location>
        <begin position="562"/>
        <end position="581"/>
    </location>
</feature>
<evidence type="ECO:0008006" key="4">
    <source>
        <dbReference type="Google" id="ProtNLM"/>
    </source>
</evidence>
<evidence type="ECO:0000256" key="1">
    <source>
        <dbReference type="SAM" id="MobiDB-lite"/>
    </source>
</evidence>
<evidence type="ECO:0000313" key="3">
    <source>
        <dbReference type="Proteomes" id="UP000076738"/>
    </source>
</evidence>
<dbReference type="OrthoDB" id="2841072at2759"/>
<evidence type="ECO:0000313" key="2">
    <source>
        <dbReference type="EMBL" id="KZO95353.1"/>
    </source>
</evidence>
<proteinExistence type="predicted"/>
<keyword evidence="3" id="KW-1185">Reference proteome</keyword>
<sequence>MQHRLWSVPELVDMVLGELSLLPDSKAPLARLARTGRLFRGPALQHLYKRIDGKGLHAICTLMHPASGDKFETSFTVRRTRFSVYADLVQSVTLDSSPVISVRRPAIDWNADHISTALATVEAENPFPRLQELVVHQLNLKTFHIVLRLIAPTLTHFTVNSPHSYPRARSVWSDQEYGLCIATILRRVRAINCQIVYLQLCRIPVAKAIYECELLDLLQSLRTLTAFHMDYDLLEIAGMLSLIAQIPSLTSFTVYNGSYSPKRQIPSILDDLRKMRMPFQTLVELTFAGTMYDVAMLLSTVKGPLKHVSLDTEYPVNLYPVFGQTIQAIRNFASALESVALHFWSAAEPQPDSLPIPWDTYAPVLQCRKLTSLSIVHTGAIRTTLGDLQIRRLAESLPLLNSLDLSTGPTERPGLQSLYSSTENVKSATLATLAAVASQCPSLKFFKIRGLDARGGLSTTAGISRSPGVVTFNFVDCPISSPSEVALSLQSIWPNADLIIKAEASVGRGQTYQPAWKAVQALVEYHRLVRRAQGQPSSHPEVVPARQIHQVDKLLRLRDSGNVEPYSGNVEPYSLTSTDEE</sequence>
<name>A0A167L5P8_CALVF</name>
<gene>
    <name evidence="2" type="ORF">CALVIDRAFT_564768</name>
</gene>
<dbReference type="InterPro" id="IPR032675">
    <property type="entry name" value="LRR_dom_sf"/>
</dbReference>
<dbReference type="Proteomes" id="UP000076738">
    <property type="component" value="Unassembled WGS sequence"/>
</dbReference>
<organism evidence="2 3">
    <name type="scientific">Calocera viscosa (strain TUFC12733)</name>
    <dbReference type="NCBI Taxonomy" id="1330018"/>
    <lineage>
        <taxon>Eukaryota</taxon>
        <taxon>Fungi</taxon>
        <taxon>Dikarya</taxon>
        <taxon>Basidiomycota</taxon>
        <taxon>Agaricomycotina</taxon>
        <taxon>Dacrymycetes</taxon>
        <taxon>Dacrymycetales</taxon>
        <taxon>Dacrymycetaceae</taxon>
        <taxon>Calocera</taxon>
    </lineage>
</organism>
<protein>
    <recommendedName>
        <fullName evidence="4">F-box domain-containing protein</fullName>
    </recommendedName>
</protein>
<dbReference type="EMBL" id="KV417289">
    <property type="protein sequence ID" value="KZO95353.1"/>
    <property type="molecule type" value="Genomic_DNA"/>
</dbReference>
<reference evidence="2 3" key="1">
    <citation type="journal article" date="2016" name="Mol. Biol. Evol.">
        <title>Comparative Genomics of Early-Diverging Mushroom-Forming Fungi Provides Insights into the Origins of Lignocellulose Decay Capabilities.</title>
        <authorList>
            <person name="Nagy L.G."/>
            <person name="Riley R."/>
            <person name="Tritt A."/>
            <person name="Adam C."/>
            <person name="Daum C."/>
            <person name="Floudas D."/>
            <person name="Sun H."/>
            <person name="Yadav J.S."/>
            <person name="Pangilinan J."/>
            <person name="Larsson K.H."/>
            <person name="Matsuura K."/>
            <person name="Barry K."/>
            <person name="Labutti K."/>
            <person name="Kuo R."/>
            <person name="Ohm R.A."/>
            <person name="Bhattacharya S.S."/>
            <person name="Shirouzu T."/>
            <person name="Yoshinaga Y."/>
            <person name="Martin F.M."/>
            <person name="Grigoriev I.V."/>
            <person name="Hibbett D.S."/>
        </authorList>
    </citation>
    <scope>NUCLEOTIDE SEQUENCE [LARGE SCALE GENOMIC DNA]</scope>
    <source>
        <strain evidence="2 3">TUFC12733</strain>
    </source>
</reference>
<dbReference type="Gene3D" id="3.80.10.10">
    <property type="entry name" value="Ribonuclease Inhibitor"/>
    <property type="match status" value="1"/>
</dbReference>
<dbReference type="SUPFAM" id="SSF52047">
    <property type="entry name" value="RNI-like"/>
    <property type="match status" value="1"/>
</dbReference>
<accession>A0A167L5P8</accession>